<comment type="caution">
    <text evidence="4">The sequence shown here is derived from an EMBL/GenBank/DDBJ whole genome shotgun (WGS) entry which is preliminary data.</text>
</comment>
<feature type="transmembrane region" description="Helical" evidence="1">
    <location>
        <begin position="159"/>
        <end position="181"/>
    </location>
</feature>
<dbReference type="PIRSF" id="PIRSF007542">
    <property type="entry name" value="UCP007542"/>
    <property type="match status" value="1"/>
</dbReference>
<dbReference type="RefSeq" id="WP_191321464.1">
    <property type="nucleotide sequence ID" value="NZ_BNCG01000087.1"/>
</dbReference>
<dbReference type="InterPro" id="IPR012037">
    <property type="entry name" value="Alpha/beta-hydrolase_fam"/>
</dbReference>
<evidence type="ECO:0000259" key="2">
    <source>
        <dbReference type="Pfam" id="PF10081"/>
    </source>
</evidence>
<dbReference type="InterPro" id="IPR027787">
    <property type="entry name" value="Alpha/beta-hydrolase_catalytic"/>
</dbReference>
<feature type="transmembrane region" description="Helical" evidence="1">
    <location>
        <begin position="12"/>
        <end position="34"/>
    </location>
</feature>
<evidence type="ECO:0000259" key="3">
    <source>
        <dbReference type="Pfam" id="PF15420"/>
    </source>
</evidence>
<keyword evidence="1" id="KW-1133">Transmembrane helix</keyword>
<dbReference type="GO" id="GO:0016787">
    <property type="term" value="F:hydrolase activity"/>
    <property type="evidence" value="ECO:0007669"/>
    <property type="project" value="UniProtKB-KW"/>
</dbReference>
<evidence type="ECO:0000256" key="1">
    <source>
        <dbReference type="SAM" id="Phobius"/>
    </source>
</evidence>
<evidence type="ECO:0000313" key="5">
    <source>
        <dbReference type="Proteomes" id="UP001595704"/>
    </source>
</evidence>
<feature type="transmembrane region" description="Helical" evidence="1">
    <location>
        <begin position="119"/>
        <end position="139"/>
    </location>
</feature>
<keyword evidence="1" id="KW-0472">Membrane</keyword>
<protein>
    <submittedName>
        <fullName evidence="4">Alpha/beta hydrolase</fullName>
    </submittedName>
</protein>
<dbReference type="Proteomes" id="UP001595704">
    <property type="component" value="Unassembled WGS sequence"/>
</dbReference>
<proteinExistence type="predicted"/>
<feature type="transmembrane region" description="Helical" evidence="1">
    <location>
        <begin position="78"/>
        <end position="98"/>
    </location>
</feature>
<sequence>MSDGRTGWLLRPVSGAGGIFALLALAAALTPGLIPRTWITQGALSGCAAASGYAVGAFLGWLWRFLELPDPERVWLRLARVAALAGGVTLVGYAMWFARAWQDDVRQRMGMALTGRSDALEAALLAVLVFLLLLALGRLFQLVLRHVARRFSRVVPPKIAALLGSVCAVLLFWSVFNGVLLRFALHAADSSYAAVDALIPAESAPPDDPLVPGSRASLVRWEDLGAAGRRFVAGAPSPEVLSRFAPGPAVRPLRVYVGQRAAETPRERAALALAEMKRVGAFDRKVLVIITPTGTGWVDPGGIDTLEFLHGGDVASVAAQYSYLASWLSLLVEPGYGADMARALFLEVYGYWTTLPKATRPKLYLHGLSLGAMNGERSAELFEVIGDPYQGAMFAGPPFPSRVWRTITDNRNPGSPEWLPRFRDGAHVRFTAQRNALEDQGAPWGPMRTVYLQYASDPVTFFSFSSFYREPDWMKPPRGPDVSPLLRWTPGVTFLQLALDMAMATTTPAGYGHVYAAGDYLDAWLAVSAPEGWTPERIARLKQYFASSDEQPGVSP</sequence>
<dbReference type="Pfam" id="PF10081">
    <property type="entry name" value="Abhydrolase_9"/>
    <property type="match status" value="1"/>
</dbReference>
<keyword evidence="4" id="KW-0378">Hydrolase</keyword>
<organism evidence="4 5">
    <name type="scientific">Camelimonas fluminis</name>
    <dbReference type="NCBI Taxonomy" id="1576911"/>
    <lineage>
        <taxon>Bacteria</taxon>
        <taxon>Pseudomonadati</taxon>
        <taxon>Pseudomonadota</taxon>
        <taxon>Alphaproteobacteria</taxon>
        <taxon>Hyphomicrobiales</taxon>
        <taxon>Chelatococcaceae</taxon>
        <taxon>Camelimonas</taxon>
    </lineage>
</organism>
<feature type="domain" description="Alpha/beta-hydrolase catalytic" evidence="2">
    <location>
        <begin position="253"/>
        <end position="541"/>
    </location>
</feature>
<reference evidence="5" key="1">
    <citation type="journal article" date="2019" name="Int. J. Syst. Evol. Microbiol.">
        <title>The Global Catalogue of Microorganisms (GCM) 10K type strain sequencing project: providing services to taxonomists for standard genome sequencing and annotation.</title>
        <authorList>
            <consortium name="The Broad Institute Genomics Platform"/>
            <consortium name="The Broad Institute Genome Sequencing Center for Infectious Disease"/>
            <person name="Wu L."/>
            <person name="Ma J."/>
        </authorList>
    </citation>
    <scope>NUCLEOTIDE SEQUENCE [LARGE SCALE GENOMIC DNA]</scope>
    <source>
        <strain evidence="5">KCTC 42282</strain>
    </source>
</reference>
<name>A0ABV7UKR8_9HYPH</name>
<accession>A0ABV7UKR8</accession>
<dbReference type="InterPro" id="IPR027788">
    <property type="entry name" value="Alpha/beta-hydrolase_N_dom"/>
</dbReference>
<dbReference type="EMBL" id="JBHRYC010000089">
    <property type="protein sequence ID" value="MFC3639312.1"/>
    <property type="molecule type" value="Genomic_DNA"/>
</dbReference>
<evidence type="ECO:0000313" key="4">
    <source>
        <dbReference type="EMBL" id="MFC3639312.1"/>
    </source>
</evidence>
<dbReference type="Pfam" id="PF15420">
    <property type="entry name" value="Abhydrolase_9_N"/>
    <property type="match status" value="1"/>
</dbReference>
<gene>
    <name evidence="4" type="ORF">ACFONL_18370</name>
</gene>
<keyword evidence="5" id="KW-1185">Reference proteome</keyword>
<feature type="transmembrane region" description="Helical" evidence="1">
    <location>
        <begin position="46"/>
        <end position="66"/>
    </location>
</feature>
<feature type="domain" description="Alpha/beta-hydrolase N-terminal" evidence="3">
    <location>
        <begin position="29"/>
        <end position="236"/>
    </location>
</feature>
<keyword evidence="1" id="KW-0812">Transmembrane</keyword>